<dbReference type="AlphaFoldDB" id="A0ABD1XML0"/>
<evidence type="ECO:0000256" key="5">
    <source>
        <dbReference type="ARBA" id="ARBA00022723"/>
    </source>
</evidence>
<dbReference type="PROSITE" id="PS52044">
    <property type="entry name" value="VLRF1"/>
    <property type="match status" value="1"/>
</dbReference>
<feature type="repeat" description="ANK" evidence="13">
    <location>
        <begin position="457"/>
        <end position="489"/>
    </location>
</feature>
<evidence type="ECO:0000256" key="16">
    <source>
        <dbReference type="SAM" id="MobiDB-lite"/>
    </source>
</evidence>
<accession>A0ABD1XML0</accession>
<evidence type="ECO:0000256" key="12">
    <source>
        <dbReference type="ARBA" id="ARBA00023054"/>
    </source>
</evidence>
<evidence type="ECO:0000313" key="19">
    <source>
        <dbReference type="Proteomes" id="UP001605036"/>
    </source>
</evidence>
<proteinExistence type="inferred from homology"/>
<keyword evidence="8" id="KW-0863">Zinc-finger</keyword>
<keyword evidence="6" id="KW-0677">Repeat</keyword>
<dbReference type="InterPro" id="IPR041175">
    <property type="entry name" value="VLRF1/Vms1"/>
</dbReference>
<comment type="domain">
    <text evidence="14">The VLRF1 domain mediates binding to the 60S ribosomal subunit.</text>
</comment>
<evidence type="ECO:0000259" key="17">
    <source>
        <dbReference type="PROSITE" id="PS52044"/>
    </source>
</evidence>
<evidence type="ECO:0000256" key="9">
    <source>
        <dbReference type="ARBA" id="ARBA00022801"/>
    </source>
</evidence>
<dbReference type="Pfam" id="PF18826">
    <property type="entry name" value="bVLRF1"/>
    <property type="match status" value="1"/>
</dbReference>
<evidence type="ECO:0000256" key="8">
    <source>
        <dbReference type="ARBA" id="ARBA00022771"/>
    </source>
</evidence>
<dbReference type="PROSITE" id="PS50088">
    <property type="entry name" value="ANK_REPEAT"/>
    <property type="match status" value="1"/>
</dbReference>
<evidence type="ECO:0000256" key="15">
    <source>
        <dbReference type="SAM" id="Coils"/>
    </source>
</evidence>
<keyword evidence="9 14" id="KW-0378">Hydrolase</keyword>
<keyword evidence="19" id="KW-1185">Reference proteome</keyword>
<feature type="compositionally biased region" description="Basic and acidic residues" evidence="16">
    <location>
        <begin position="410"/>
        <end position="427"/>
    </location>
</feature>
<sequence>MGRGIPADTGKPEFLYQCQDQFFDSVAVSKDGRNFKQIGQKAGEASVANLGVELAELAVTDSDLETNDRAGDENQNLSQAGSDLGTRWTCNGCKCSFQSSDEQRSHFKADWHRLNVKRRVVGKEPISEDDFTKVAEGQWKGDNDDVSSISGSDSESDDPDSGSADGGGLKRMTHRSNRIHFILQNSGESISLWRAVVLNEGEYTQSEKGFTDDQISNDVHCLTDAKLLQRLKSLIPPAPKGMENVGASLYTWTILLSAGGHFAGVVMNMQGGGVLAHNTFHRYVVRAKAGGRQSTRDATGRAPQSAGASLRRYNEMALQKEIRELLNSWGTYLRSASHIFVYAPSANAQALFGGENAPLDRNDPRIRRIPFTTRRPTFKEAQRVFRVLTTITYDGEVPASIDTPAVVSDSKAEKKKEVKQSGKKLDGGSRSTESSKPSVSRTPEDVSGTSVAEEPVIKGTPLHEAAKAGNNDLVLRLLEDGLDPCARDERGKTPYALAGDKETRNVFRRYMARFPDQWDWHAADVPSALTEEMELAQAAREVIPFGSEKSSVFSFQISCRLLNYLRDVLATVILICKTQTISLFISELSCLFQFVNYFNLQSNDFNALCGLGQMLSSVKWEFVLVVLELIVNMTKTGLYCEVPFLSSSFQAEKKAKRKELEKEKKKQRKEQEKKKEAEKKAAELAAAAVAKVRGTSDVKSFSKVPAPDTKSAAYQAAVAQAQAAEREARAAAAEARMRTLMASKEAQPTQASSSSSRNSASGASLCSCCGDSLTGKTPFYKFSYSYCSTTCVQVHRKYLESEGQ</sequence>
<evidence type="ECO:0000313" key="18">
    <source>
        <dbReference type="EMBL" id="KAL2610192.1"/>
    </source>
</evidence>
<keyword evidence="11 13" id="KW-0040">ANK repeat</keyword>
<dbReference type="PANTHER" id="PTHR16036:SF2">
    <property type="entry name" value="TRNA ENDONUCLEASE ANKZF1"/>
    <property type="match status" value="1"/>
</dbReference>
<keyword evidence="5" id="KW-0479">Metal-binding</keyword>
<organism evidence="18 19">
    <name type="scientific">Riccia fluitans</name>
    <dbReference type="NCBI Taxonomy" id="41844"/>
    <lineage>
        <taxon>Eukaryota</taxon>
        <taxon>Viridiplantae</taxon>
        <taxon>Streptophyta</taxon>
        <taxon>Embryophyta</taxon>
        <taxon>Marchantiophyta</taxon>
        <taxon>Marchantiopsida</taxon>
        <taxon>Marchantiidae</taxon>
        <taxon>Marchantiales</taxon>
        <taxon>Ricciaceae</taxon>
        <taxon>Riccia</taxon>
    </lineage>
</organism>
<evidence type="ECO:0000256" key="14">
    <source>
        <dbReference type="PROSITE-ProRule" id="PRU01389"/>
    </source>
</evidence>
<comment type="caution">
    <text evidence="18">The sequence shown here is derived from an EMBL/GenBank/DDBJ whole genome shotgun (WGS) entry which is preliminary data.</text>
</comment>
<dbReference type="Gene3D" id="1.25.40.20">
    <property type="entry name" value="Ankyrin repeat-containing domain"/>
    <property type="match status" value="1"/>
</dbReference>
<dbReference type="InterPro" id="IPR013087">
    <property type="entry name" value="Znf_C2H2_type"/>
</dbReference>
<feature type="compositionally biased region" description="Low complexity" evidence="16">
    <location>
        <begin position="751"/>
        <end position="761"/>
    </location>
</feature>
<evidence type="ECO:0000256" key="13">
    <source>
        <dbReference type="PROSITE-ProRule" id="PRU00023"/>
    </source>
</evidence>
<dbReference type="Pfam" id="PF18716">
    <property type="entry name" value="VATC"/>
    <property type="match status" value="1"/>
</dbReference>
<dbReference type="GO" id="GO:0008270">
    <property type="term" value="F:zinc ion binding"/>
    <property type="evidence" value="ECO:0007669"/>
    <property type="project" value="UniProtKB-KW"/>
</dbReference>
<evidence type="ECO:0000256" key="4">
    <source>
        <dbReference type="ARBA" id="ARBA00022722"/>
    </source>
</evidence>
<evidence type="ECO:0000256" key="10">
    <source>
        <dbReference type="ARBA" id="ARBA00022833"/>
    </source>
</evidence>
<keyword evidence="7 14" id="KW-0255">Endonuclease</keyword>
<comment type="similarity">
    <text evidence="2 14">Belongs to the ANKZF1/VMS1 family.</text>
</comment>
<reference evidence="18 19" key="1">
    <citation type="submission" date="2024-09" db="EMBL/GenBank/DDBJ databases">
        <title>Chromosome-scale assembly of Riccia fluitans.</title>
        <authorList>
            <person name="Paukszto L."/>
            <person name="Sawicki J."/>
            <person name="Karawczyk K."/>
            <person name="Piernik-Szablinska J."/>
            <person name="Szczecinska M."/>
            <person name="Mazdziarz M."/>
        </authorList>
    </citation>
    <scope>NUCLEOTIDE SEQUENCE [LARGE SCALE GENOMIC DNA]</scope>
    <source>
        <strain evidence="18">Rf_01</strain>
        <tissue evidence="18">Aerial parts of the thallus</tissue>
    </source>
</reference>
<evidence type="ECO:0000256" key="7">
    <source>
        <dbReference type="ARBA" id="ARBA00022759"/>
    </source>
</evidence>
<dbReference type="InterPro" id="IPR036770">
    <property type="entry name" value="Ankyrin_rpt-contain_sf"/>
</dbReference>
<comment type="subcellular location">
    <subcellularLocation>
        <location evidence="1">Cytoplasm</location>
    </subcellularLocation>
</comment>
<dbReference type="PROSITE" id="PS50297">
    <property type="entry name" value="ANK_REP_REGION"/>
    <property type="match status" value="1"/>
</dbReference>
<evidence type="ECO:0000256" key="3">
    <source>
        <dbReference type="ARBA" id="ARBA00022490"/>
    </source>
</evidence>
<dbReference type="InterPro" id="IPR041540">
    <property type="entry name" value="VATC"/>
</dbReference>
<evidence type="ECO:0000256" key="11">
    <source>
        <dbReference type="ARBA" id="ARBA00023043"/>
    </source>
</evidence>
<feature type="region of interest" description="Disordered" evidence="16">
    <location>
        <begin position="407"/>
        <end position="463"/>
    </location>
</feature>
<dbReference type="Proteomes" id="UP001605036">
    <property type="component" value="Unassembled WGS sequence"/>
</dbReference>
<name>A0ABD1XML0_9MARC</name>
<gene>
    <name evidence="18" type="ORF">R1flu_028765</name>
</gene>
<dbReference type="InterPro" id="IPR003604">
    <property type="entry name" value="Matrin/U1-like-C_Znf_C2H2"/>
</dbReference>
<dbReference type="GO" id="GO:0016787">
    <property type="term" value="F:hydrolase activity"/>
    <property type="evidence" value="ECO:0007669"/>
    <property type="project" value="UniProtKB-KW"/>
</dbReference>
<keyword evidence="3 14" id="KW-0963">Cytoplasm</keyword>
<evidence type="ECO:0000256" key="2">
    <source>
        <dbReference type="ARBA" id="ARBA00009262"/>
    </source>
</evidence>
<feature type="region of interest" description="Disordered" evidence="16">
    <location>
        <begin position="132"/>
        <end position="170"/>
    </location>
</feature>
<evidence type="ECO:0000256" key="1">
    <source>
        <dbReference type="ARBA" id="ARBA00004496"/>
    </source>
</evidence>
<feature type="compositionally biased region" description="Basic and acidic residues" evidence="16">
    <location>
        <begin position="132"/>
        <end position="143"/>
    </location>
</feature>
<feature type="coiled-coil region" evidence="15">
    <location>
        <begin position="646"/>
        <end position="687"/>
    </location>
</feature>
<feature type="domain" description="VLRF1" evidence="17">
    <location>
        <begin position="248"/>
        <end position="391"/>
    </location>
</feature>
<dbReference type="InterPro" id="IPR047139">
    <property type="entry name" value="ANKZ1/VMS1"/>
</dbReference>
<dbReference type="GO" id="GO:0004519">
    <property type="term" value="F:endonuclease activity"/>
    <property type="evidence" value="ECO:0007669"/>
    <property type="project" value="UniProtKB-KW"/>
</dbReference>
<feature type="region of interest" description="Disordered" evidence="16">
    <location>
        <begin position="741"/>
        <end position="761"/>
    </location>
</feature>
<feature type="compositionally biased region" description="Polar residues" evidence="16">
    <location>
        <begin position="429"/>
        <end position="441"/>
    </location>
</feature>
<dbReference type="PROSITE" id="PS00028">
    <property type="entry name" value="ZINC_FINGER_C2H2_1"/>
    <property type="match status" value="1"/>
</dbReference>
<protein>
    <recommendedName>
        <fullName evidence="17">VLRF1 domain-containing protein</fullName>
    </recommendedName>
</protein>
<dbReference type="SMART" id="SM00451">
    <property type="entry name" value="ZnF_U1"/>
    <property type="match status" value="1"/>
</dbReference>
<dbReference type="EMBL" id="JBHFFA010000008">
    <property type="protein sequence ID" value="KAL2610192.1"/>
    <property type="molecule type" value="Genomic_DNA"/>
</dbReference>
<dbReference type="PANTHER" id="PTHR16036">
    <property type="entry name" value="ANKYRIN REPEAT AND ZINC FINGER DOMAIN-CONTAINING PROTEIN 1"/>
    <property type="match status" value="1"/>
</dbReference>
<dbReference type="InterPro" id="IPR002110">
    <property type="entry name" value="Ankyrin_rpt"/>
</dbReference>
<dbReference type="Pfam" id="PF13857">
    <property type="entry name" value="Ank_5"/>
    <property type="match status" value="1"/>
</dbReference>
<dbReference type="GO" id="GO:0005737">
    <property type="term" value="C:cytoplasm"/>
    <property type="evidence" value="ECO:0007669"/>
    <property type="project" value="UniProtKB-SubCell"/>
</dbReference>
<keyword evidence="10" id="KW-0862">Zinc</keyword>
<keyword evidence="4 14" id="KW-0540">Nuclease</keyword>
<dbReference type="SUPFAM" id="SSF48403">
    <property type="entry name" value="Ankyrin repeat"/>
    <property type="match status" value="1"/>
</dbReference>
<evidence type="ECO:0000256" key="6">
    <source>
        <dbReference type="ARBA" id="ARBA00022737"/>
    </source>
</evidence>
<feature type="active site" evidence="14">
    <location>
        <position position="293"/>
    </location>
</feature>
<keyword evidence="12 15" id="KW-0175">Coiled coil</keyword>